<dbReference type="CDD" id="cd00093">
    <property type="entry name" value="HTH_XRE"/>
    <property type="match status" value="1"/>
</dbReference>
<dbReference type="Gene3D" id="1.10.260.40">
    <property type="entry name" value="lambda repressor-like DNA-binding domains"/>
    <property type="match status" value="1"/>
</dbReference>
<dbReference type="PROSITE" id="PS50943">
    <property type="entry name" value="HTH_CROC1"/>
    <property type="match status" value="1"/>
</dbReference>
<evidence type="ECO:0000313" key="2">
    <source>
        <dbReference type="EMBL" id="SQH76016.1"/>
    </source>
</evidence>
<gene>
    <name evidence="2" type="ORF">SHEWBE_2050</name>
</gene>
<evidence type="ECO:0000313" key="3">
    <source>
        <dbReference type="Proteomes" id="UP000250123"/>
    </source>
</evidence>
<dbReference type="GO" id="GO:0003677">
    <property type="term" value="F:DNA binding"/>
    <property type="evidence" value="ECO:0007669"/>
    <property type="project" value="InterPro"/>
</dbReference>
<name>A0A330M0C5_9GAMM</name>
<evidence type="ECO:0000259" key="1">
    <source>
        <dbReference type="PROSITE" id="PS50943"/>
    </source>
</evidence>
<dbReference type="EMBL" id="LS483452">
    <property type="protein sequence ID" value="SQH76016.1"/>
    <property type="molecule type" value="Genomic_DNA"/>
</dbReference>
<dbReference type="InterPro" id="IPR001387">
    <property type="entry name" value="Cro/C1-type_HTH"/>
</dbReference>
<dbReference type="OrthoDB" id="6240846at2"/>
<sequence length="135" mass="15048">MKNSFTPLAVKVKPSGRKKLISKSKRMQPTEKDELMLSVCQSMLLGEITTGGALKKLRIQMLSINQDQYARMVGVTRKIISEIEGDKSKASASVLNQVLRGVGLSVMVMPRDKYLQEQLIQTEKQVLDNLIAIKS</sequence>
<protein>
    <submittedName>
        <fullName evidence="2">Transcriptional regulator, Cro/CI family protein</fullName>
    </submittedName>
</protein>
<dbReference type="InterPro" id="IPR010982">
    <property type="entry name" value="Lambda_DNA-bd_dom_sf"/>
</dbReference>
<dbReference type="RefSeq" id="WP_005500984.1">
    <property type="nucleotide sequence ID" value="NZ_LS483452.1"/>
</dbReference>
<accession>A0A330M0C5</accession>
<dbReference type="KEGG" id="sbk:SHEWBE_2050"/>
<reference evidence="3" key="1">
    <citation type="submission" date="2018-06" db="EMBL/GenBank/DDBJ databases">
        <authorList>
            <person name="Cea G.-C."/>
            <person name="William W."/>
        </authorList>
    </citation>
    <scope>NUCLEOTIDE SEQUENCE [LARGE SCALE GENOMIC DNA]</scope>
    <source>
        <strain evidence="3">DB21MT-2</strain>
    </source>
</reference>
<proteinExistence type="predicted"/>
<dbReference type="AlphaFoldDB" id="A0A330M0C5"/>
<dbReference type="SUPFAM" id="SSF47413">
    <property type="entry name" value="lambda repressor-like DNA-binding domains"/>
    <property type="match status" value="1"/>
</dbReference>
<organism evidence="2 3">
    <name type="scientific">Shewanella benthica</name>
    <dbReference type="NCBI Taxonomy" id="43661"/>
    <lineage>
        <taxon>Bacteria</taxon>
        <taxon>Pseudomonadati</taxon>
        <taxon>Pseudomonadota</taxon>
        <taxon>Gammaproteobacteria</taxon>
        <taxon>Alteromonadales</taxon>
        <taxon>Shewanellaceae</taxon>
        <taxon>Shewanella</taxon>
    </lineage>
</organism>
<dbReference type="Pfam" id="PF12844">
    <property type="entry name" value="HTH_19"/>
    <property type="match status" value="1"/>
</dbReference>
<dbReference type="Proteomes" id="UP000250123">
    <property type="component" value="Chromosome SHEWBE"/>
</dbReference>
<feature type="domain" description="HTH cro/C1-type" evidence="1">
    <location>
        <begin position="54"/>
        <end position="95"/>
    </location>
</feature>